<dbReference type="OrthoDB" id="3344688at2759"/>
<dbReference type="GO" id="GO:0004519">
    <property type="term" value="F:endonuclease activity"/>
    <property type="evidence" value="ECO:0007669"/>
    <property type="project" value="UniProtKB-KW"/>
</dbReference>
<evidence type="ECO:0000256" key="4">
    <source>
        <dbReference type="ARBA" id="ARBA00022723"/>
    </source>
</evidence>
<protein>
    <recommendedName>
        <fullName evidence="15">Integrase catalytic domain-containing protein</fullName>
    </recommendedName>
</protein>
<dbReference type="PROSITE" id="PS50994">
    <property type="entry name" value="INTEGRASE"/>
    <property type="match status" value="1"/>
</dbReference>
<organism evidence="16 17">
    <name type="scientific">Paxillus rubicundulus Ve08.2h10</name>
    <dbReference type="NCBI Taxonomy" id="930991"/>
    <lineage>
        <taxon>Eukaryota</taxon>
        <taxon>Fungi</taxon>
        <taxon>Dikarya</taxon>
        <taxon>Basidiomycota</taxon>
        <taxon>Agaricomycotina</taxon>
        <taxon>Agaricomycetes</taxon>
        <taxon>Agaricomycetidae</taxon>
        <taxon>Boletales</taxon>
        <taxon>Paxilineae</taxon>
        <taxon>Paxillaceae</taxon>
        <taxon>Paxillus</taxon>
    </lineage>
</organism>
<dbReference type="Gene3D" id="3.30.420.10">
    <property type="entry name" value="Ribonuclease H-like superfamily/Ribonuclease H"/>
    <property type="match status" value="1"/>
</dbReference>
<reference evidence="16 17" key="1">
    <citation type="submission" date="2014-04" db="EMBL/GenBank/DDBJ databases">
        <authorList>
            <consortium name="DOE Joint Genome Institute"/>
            <person name="Kuo A."/>
            <person name="Kohler A."/>
            <person name="Jargeat P."/>
            <person name="Nagy L.G."/>
            <person name="Floudas D."/>
            <person name="Copeland A."/>
            <person name="Barry K.W."/>
            <person name="Cichocki N."/>
            <person name="Veneault-Fourrey C."/>
            <person name="LaButti K."/>
            <person name="Lindquist E.A."/>
            <person name="Lipzen A."/>
            <person name="Lundell T."/>
            <person name="Morin E."/>
            <person name="Murat C."/>
            <person name="Sun H."/>
            <person name="Tunlid A."/>
            <person name="Henrissat B."/>
            <person name="Grigoriev I.V."/>
            <person name="Hibbett D.S."/>
            <person name="Martin F."/>
            <person name="Nordberg H.P."/>
            <person name="Cantor M.N."/>
            <person name="Hua S.X."/>
        </authorList>
    </citation>
    <scope>NUCLEOTIDE SEQUENCE [LARGE SCALE GENOMIC DNA]</scope>
    <source>
        <strain evidence="16 17">Ve08.2h10</strain>
    </source>
</reference>
<dbReference type="InterPro" id="IPR039537">
    <property type="entry name" value="Retrotran_Ty1/copia-like"/>
</dbReference>
<dbReference type="GO" id="GO:0005634">
    <property type="term" value="C:nucleus"/>
    <property type="evidence" value="ECO:0007669"/>
    <property type="project" value="UniProtKB-ARBA"/>
</dbReference>
<dbReference type="HOGENOM" id="CLU_2590476_0_0_1"/>
<keyword evidence="6" id="KW-0378">Hydrolase</keyword>
<dbReference type="GO" id="GO:0006310">
    <property type="term" value="P:DNA recombination"/>
    <property type="evidence" value="ECO:0007669"/>
    <property type="project" value="UniProtKB-KW"/>
</dbReference>
<evidence type="ECO:0000256" key="9">
    <source>
        <dbReference type="ARBA" id="ARBA00022908"/>
    </source>
</evidence>
<sequence length="80" mass="9547">MKHKNEALQIYNRWKVNVQMLFHMESDRGGEYINQAFRDQLQKDRTMHETSAPYTPEQNGLVEWMNQMLSLLANTMLEES</sequence>
<dbReference type="GO" id="GO:0032196">
    <property type="term" value="P:transposition"/>
    <property type="evidence" value="ECO:0007669"/>
    <property type="project" value="UniProtKB-KW"/>
</dbReference>
<evidence type="ECO:0000313" key="16">
    <source>
        <dbReference type="EMBL" id="KIK72711.1"/>
    </source>
</evidence>
<keyword evidence="17" id="KW-1185">Reference proteome</keyword>
<keyword evidence="9" id="KW-0229">DNA integration</keyword>
<evidence type="ECO:0000256" key="10">
    <source>
        <dbReference type="ARBA" id="ARBA00022918"/>
    </source>
</evidence>
<dbReference type="InParanoid" id="A0A0D0CPH4"/>
<evidence type="ECO:0000256" key="7">
    <source>
        <dbReference type="ARBA" id="ARBA00022842"/>
    </source>
</evidence>
<keyword evidence="5" id="KW-0255">Endonuclease</keyword>
<evidence type="ECO:0000313" key="17">
    <source>
        <dbReference type="Proteomes" id="UP000054538"/>
    </source>
</evidence>
<dbReference type="GO" id="GO:0003964">
    <property type="term" value="F:RNA-directed DNA polymerase activity"/>
    <property type="evidence" value="ECO:0007669"/>
    <property type="project" value="UniProtKB-KW"/>
</dbReference>
<feature type="domain" description="Integrase catalytic" evidence="15">
    <location>
        <begin position="1"/>
        <end position="80"/>
    </location>
</feature>
<dbReference type="Proteomes" id="UP000054538">
    <property type="component" value="Unassembled WGS sequence"/>
</dbReference>
<comment type="catalytic activity">
    <reaction evidence="13">
        <text>DNA(n) + a 2'-deoxyribonucleoside 5'-triphosphate = DNA(n+1) + diphosphate</text>
        <dbReference type="Rhea" id="RHEA:22508"/>
        <dbReference type="Rhea" id="RHEA-COMP:17339"/>
        <dbReference type="Rhea" id="RHEA-COMP:17340"/>
        <dbReference type="ChEBI" id="CHEBI:33019"/>
        <dbReference type="ChEBI" id="CHEBI:61560"/>
        <dbReference type="ChEBI" id="CHEBI:173112"/>
        <dbReference type="EC" id="2.7.7.49"/>
    </reaction>
</comment>
<keyword evidence="4" id="KW-0479">Metal-binding</keyword>
<accession>A0A0D0CPH4</accession>
<keyword evidence="7" id="KW-0460">Magnesium</keyword>
<dbReference type="GO" id="GO:0015074">
    <property type="term" value="P:DNA integration"/>
    <property type="evidence" value="ECO:0007669"/>
    <property type="project" value="UniProtKB-KW"/>
</dbReference>
<evidence type="ECO:0000256" key="13">
    <source>
        <dbReference type="ARBA" id="ARBA00048173"/>
    </source>
</evidence>
<name>A0A0D0CPH4_9AGAM</name>
<dbReference type="InterPro" id="IPR001584">
    <property type="entry name" value="Integrase_cat-core"/>
</dbReference>
<evidence type="ECO:0000256" key="8">
    <source>
        <dbReference type="ARBA" id="ARBA00022884"/>
    </source>
</evidence>
<evidence type="ECO:0000256" key="12">
    <source>
        <dbReference type="ARBA" id="ARBA00023172"/>
    </source>
</evidence>
<comment type="catalytic activity">
    <reaction evidence="14">
        <text>DNA(n) + a 2'-deoxyribonucleoside 5'-triphosphate = DNA(n+1) + diphosphate</text>
        <dbReference type="Rhea" id="RHEA:22508"/>
        <dbReference type="Rhea" id="RHEA-COMP:17339"/>
        <dbReference type="Rhea" id="RHEA-COMP:17340"/>
        <dbReference type="ChEBI" id="CHEBI:33019"/>
        <dbReference type="ChEBI" id="CHEBI:61560"/>
        <dbReference type="ChEBI" id="CHEBI:173112"/>
        <dbReference type="EC" id="2.7.7.7"/>
    </reaction>
</comment>
<dbReference type="InterPro" id="IPR036397">
    <property type="entry name" value="RNaseH_sf"/>
</dbReference>
<dbReference type="EMBL" id="KN830524">
    <property type="protein sequence ID" value="KIK72711.1"/>
    <property type="molecule type" value="Genomic_DNA"/>
</dbReference>
<keyword evidence="2" id="KW-0548">Nucleotidyltransferase</keyword>
<evidence type="ECO:0000256" key="2">
    <source>
        <dbReference type="ARBA" id="ARBA00022695"/>
    </source>
</evidence>
<reference evidence="17" key="2">
    <citation type="submission" date="2015-01" db="EMBL/GenBank/DDBJ databases">
        <title>Evolutionary Origins and Diversification of the Mycorrhizal Mutualists.</title>
        <authorList>
            <consortium name="DOE Joint Genome Institute"/>
            <consortium name="Mycorrhizal Genomics Consortium"/>
            <person name="Kohler A."/>
            <person name="Kuo A."/>
            <person name="Nagy L.G."/>
            <person name="Floudas D."/>
            <person name="Copeland A."/>
            <person name="Barry K.W."/>
            <person name="Cichocki N."/>
            <person name="Veneault-Fourrey C."/>
            <person name="LaButti K."/>
            <person name="Lindquist E.A."/>
            <person name="Lipzen A."/>
            <person name="Lundell T."/>
            <person name="Morin E."/>
            <person name="Murat C."/>
            <person name="Riley R."/>
            <person name="Ohm R."/>
            <person name="Sun H."/>
            <person name="Tunlid A."/>
            <person name="Henrissat B."/>
            <person name="Grigoriev I.V."/>
            <person name="Hibbett D.S."/>
            <person name="Martin F."/>
        </authorList>
    </citation>
    <scope>NUCLEOTIDE SEQUENCE [LARGE SCALE GENOMIC DNA]</scope>
    <source>
        <strain evidence="17">Ve08.2h10</strain>
    </source>
</reference>
<dbReference type="GO" id="GO:0003887">
    <property type="term" value="F:DNA-directed DNA polymerase activity"/>
    <property type="evidence" value="ECO:0007669"/>
    <property type="project" value="UniProtKB-KW"/>
</dbReference>
<evidence type="ECO:0000256" key="6">
    <source>
        <dbReference type="ARBA" id="ARBA00022801"/>
    </source>
</evidence>
<keyword evidence="12" id="KW-0233">DNA recombination</keyword>
<dbReference type="STRING" id="930991.A0A0D0CPH4"/>
<dbReference type="GO" id="GO:0016787">
    <property type="term" value="F:hydrolase activity"/>
    <property type="evidence" value="ECO:0007669"/>
    <property type="project" value="UniProtKB-KW"/>
</dbReference>
<evidence type="ECO:0000259" key="15">
    <source>
        <dbReference type="PROSITE" id="PS50994"/>
    </source>
</evidence>
<dbReference type="GO" id="GO:0003723">
    <property type="term" value="F:RNA binding"/>
    <property type="evidence" value="ECO:0007669"/>
    <property type="project" value="UniProtKB-KW"/>
</dbReference>
<dbReference type="AlphaFoldDB" id="A0A0D0CPH4"/>
<evidence type="ECO:0000256" key="11">
    <source>
        <dbReference type="ARBA" id="ARBA00022932"/>
    </source>
</evidence>
<proteinExistence type="predicted"/>
<evidence type="ECO:0000256" key="5">
    <source>
        <dbReference type="ARBA" id="ARBA00022759"/>
    </source>
</evidence>
<dbReference type="InterPro" id="IPR012337">
    <property type="entry name" value="RNaseH-like_sf"/>
</dbReference>
<keyword evidence="8" id="KW-0694">RNA-binding</keyword>
<keyword evidence="1" id="KW-0815">Transposition</keyword>
<evidence type="ECO:0000256" key="3">
    <source>
        <dbReference type="ARBA" id="ARBA00022722"/>
    </source>
</evidence>
<dbReference type="SUPFAM" id="SSF53098">
    <property type="entry name" value="Ribonuclease H-like"/>
    <property type="match status" value="1"/>
</dbReference>
<keyword evidence="3" id="KW-0540">Nuclease</keyword>
<dbReference type="PANTHER" id="PTHR42648:SF11">
    <property type="entry name" value="TRANSPOSON TY4-P GAG-POL POLYPROTEIN"/>
    <property type="match status" value="1"/>
</dbReference>
<keyword evidence="11" id="KW-0239">DNA-directed DNA polymerase</keyword>
<evidence type="ECO:0000256" key="14">
    <source>
        <dbReference type="ARBA" id="ARBA00049244"/>
    </source>
</evidence>
<evidence type="ECO:0000256" key="1">
    <source>
        <dbReference type="ARBA" id="ARBA00022578"/>
    </source>
</evidence>
<keyword evidence="11" id="KW-0808">Transferase</keyword>
<dbReference type="PANTHER" id="PTHR42648">
    <property type="entry name" value="TRANSPOSASE, PUTATIVE-RELATED"/>
    <property type="match status" value="1"/>
</dbReference>
<gene>
    <name evidence="16" type="ORF">PAXRUDRAFT_21670</name>
</gene>
<keyword evidence="10" id="KW-0695">RNA-directed DNA polymerase</keyword>
<dbReference type="GO" id="GO:0046872">
    <property type="term" value="F:metal ion binding"/>
    <property type="evidence" value="ECO:0007669"/>
    <property type="project" value="UniProtKB-KW"/>
</dbReference>